<feature type="region of interest" description="Disordered" evidence="1">
    <location>
        <begin position="342"/>
        <end position="372"/>
    </location>
</feature>
<feature type="compositionally biased region" description="Acidic residues" evidence="1">
    <location>
        <begin position="348"/>
        <end position="368"/>
    </location>
</feature>
<evidence type="ECO:0000313" key="3">
    <source>
        <dbReference type="Proteomes" id="UP001500325"/>
    </source>
</evidence>
<gene>
    <name evidence="2" type="ORF">GCM10023215_11500</name>
</gene>
<comment type="caution">
    <text evidence="2">The sequence shown here is derived from an EMBL/GenBank/DDBJ whole genome shotgun (WGS) entry which is preliminary data.</text>
</comment>
<feature type="compositionally biased region" description="Low complexity" evidence="1">
    <location>
        <begin position="405"/>
        <end position="424"/>
    </location>
</feature>
<protein>
    <recommendedName>
        <fullName evidence="4">Glucose-6-phosphate isomerase</fullName>
    </recommendedName>
</protein>
<dbReference type="Proteomes" id="UP001500325">
    <property type="component" value="Unassembled WGS sequence"/>
</dbReference>
<proteinExistence type="predicted"/>
<accession>A0ABP8W5E5</accession>
<dbReference type="InterPro" id="IPR046348">
    <property type="entry name" value="SIS_dom_sf"/>
</dbReference>
<dbReference type="EMBL" id="BAABIC010000003">
    <property type="protein sequence ID" value="GAA4679917.1"/>
    <property type="molecule type" value="Genomic_DNA"/>
</dbReference>
<dbReference type="Gene3D" id="3.40.50.10490">
    <property type="entry name" value="Glucose-6-phosphate isomerase like protein, domain 1"/>
    <property type="match status" value="1"/>
</dbReference>
<sequence>MTSRPAVGLPVVELGGGSRPAPGPLARQARRIAAELATDVVASRITDADPSAWGPAAGDGLGWAALPRTSRPLVGQVDALRETFRVEGAARVLLVGDARWTLGAQVLAGESGLLRVLDSPDPGAVSHALAGDLSGTVLVVADPAGDTAWIAAVHELLAAAVAEEVGPRRAAERTVVLTEAGSPLDESARAAGSVVITTERDVPGAWSVLGAPGLVPAGLAGAPVAEVLDDARAVAELLTADEAQNPALELAGVLVTVGAGAVLLDPAAGPPALAEWVAALLAAAGGTPVLVDDTDPDGLPTGPVLAPATARHPDAAPDDLSELLDGGRDVEPTVDALLARVTGAGPDEGPDQDTEEPDEGDGAGDLDGEVVRTGGPLGAELLLWEYAAAAAARLLDGEAFGPEAPATGTAAASGSIGSGTTAGPEPLPLQGSDGLVDVHTTASLAPAGDPAAAVQAALQALVDAVPPGGHLAVSVWLDPADDASVAVLRGELARRAGVPVTFGWGPRDRGVLAPFRRDAPRPGALCLVTGDPPDDLVPDPGPALTSLALTEAGGVAADVAARGVPVLRLHLTDRVAGLVSLARAVQGLVRRGTRAD</sequence>
<evidence type="ECO:0000256" key="1">
    <source>
        <dbReference type="SAM" id="MobiDB-lite"/>
    </source>
</evidence>
<feature type="region of interest" description="Disordered" evidence="1">
    <location>
        <begin position="405"/>
        <end position="428"/>
    </location>
</feature>
<name>A0ABP8W5E5_9PSEU</name>
<feature type="region of interest" description="Disordered" evidence="1">
    <location>
        <begin position="292"/>
        <end position="327"/>
    </location>
</feature>
<evidence type="ECO:0000313" key="2">
    <source>
        <dbReference type="EMBL" id="GAA4679917.1"/>
    </source>
</evidence>
<organism evidence="2 3">
    <name type="scientific">Pseudonocardia yuanmonensis</name>
    <dbReference type="NCBI Taxonomy" id="1095914"/>
    <lineage>
        <taxon>Bacteria</taxon>
        <taxon>Bacillati</taxon>
        <taxon>Actinomycetota</taxon>
        <taxon>Actinomycetes</taxon>
        <taxon>Pseudonocardiales</taxon>
        <taxon>Pseudonocardiaceae</taxon>
        <taxon>Pseudonocardia</taxon>
    </lineage>
</organism>
<feature type="compositionally biased region" description="Low complexity" evidence="1">
    <location>
        <begin position="292"/>
        <end position="304"/>
    </location>
</feature>
<evidence type="ECO:0008006" key="4">
    <source>
        <dbReference type="Google" id="ProtNLM"/>
    </source>
</evidence>
<dbReference type="SUPFAM" id="SSF53697">
    <property type="entry name" value="SIS domain"/>
    <property type="match status" value="1"/>
</dbReference>
<dbReference type="RefSeq" id="WP_345378828.1">
    <property type="nucleotide sequence ID" value="NZ_BAABIC010000003.1"/>
</dbReference>
<reference evidence="3" key="1">
    <citation type="journal article" date="2019" name="Int. J. Syst. Evol. Microbiol.">
        <title>The Global Catalogue of Microorganisms (GCM) 10K type strain sequencing project: providing services to taxonomists for standard genome sequencing and annotation.</title>
        <authorList>
            <consortium name="The Broad Institute Genomics Platform"/>
            <consortium name="The Broad Institute Genome Sequencing Center for Infectious Disease"/>
            <person name="Wu L."/>
            <person name="Ma J."/>
        </authorList>
    </citation>
    <scope>NUCLEOTIDE SEQUENCE [LARGE SCALE GENOMIC DNA]</scope>
    <source>
        <strain evidence="3">JCM 18055</strain>
    </source>
</reference>
<keyword evidence="3" id="KW-1185">Reference proteome</keyword>